<dbReference type="EMBL" id="ARYL01000183">
    <property type="protein sequence ID" value="KCZ93710.1"/>
    <property type="molecule type" value="Genomic_DNA"/>
</dbReference>
<accession>A0A059FSP1</accession>
<dbReference type="eggNOG" id="COG1131">
    <property type="taxonomic scope" value="Bacteria"/>
</dbReference>
<gene>
    <name evidence="2" type="ORF">HOC_21018</name>
</gene>
<comment type="caution">
    <text evidence="2">The sequence shown here is derived from an EMBL/GenBank/DDBJ whole genome shotgun (WGS) entry which is preliminary data.</text>
</comment>
<dbReference type="GO" id="GO:0016887">
    <property type="term" value="F:ATP hydrolysis activity"/>
    <property type="evidence" value="ECO:0007669"/>
    <property type="project" value="InterPro"/>
</dbReference>
<dbReference type="PANTHER" id="PTHR43038">
    <property type="entry name" value="ATP-BINDING CASSETTE, SUB-FAMILY H, MEMBER 1"/>
    <property type="match status" value="1"/>
</dbReference>
<dbReference type="STRING" id="1280953.HOC_21018"/>
<evidence type="ECO:0000313" key="3">
    <source>
        <dbReference type="Proteomes" id="UP000024942"/>
    </source>
</evidence>
<feature type="domain" description="ABC transporter" evidence="1">
    <location>
        <begin position="5"/>
        <end position="34"/>
    </location>
</feature>
<dbReference type="PANTHER" id="PTHR43038:SF3">
    <property type="entry name" value="ABC TRANSPORTER G FAMILY MEMBER 20 ISOFORM X1"/>
    <property type="match status" value="1"/>
</dbReference>
<protein>
    <submittedName>
        <fullName evidence="2">ABC transporter multidrug efflux pump, fused ATP-binding domains</fullName>
    </submittedName>
</protein>
<evidence type="ECO:0000259" key="1">
    <source>
        <dbReference type="Pfam" id="PF00005"/>
    </source>
</evidence>
<evidence type="ECO:0000313" key="2">
    <source>
        <dbReference type="EMBL" id="KCZ93710.1"/>
    </source>
</evidence>
<reference evidence="2 3" key="1">
    <citation type="journal article" date="2014" name="Antonie Van Leeuwenhoek">
        <title>Hyphomonas beringensis sp. nov. and Hyphomonas chukchiensis sp. nov., isolated from surface seawater of the Bering Sea and Chukchi Sea.</title>
        <authorList>
            <person name="Li C."/>
            <person name="Lai Q."/>
            <person name="Li G."/>
            <person name="Dong C."/>
            <person name="Wang J."/>
            <person name="Liao Y."/>
            <person name="Shao Z."/>
        </authorList>
    </citation>
    <scope>NUCLEOTIDE SEQUENCE [LARGE SCALE GENOMIC DNA]</scope>
    <source>
        <strain evidence="2 3">SCH89</strain>
    </source>
</reference>
<keyword evidence="2" id="KW-0547">Nucleotide-binding</keyword>
<dbReference type="Pfam" id="PF00005">
    <property type="entry name" value="ABC_tran"/>
    <property type="match status" value="1"/>
</dbReference>
<proteinExistence type="predicted"/>
<sequence length="70" mass="7891">MNALSLPLGYKQRLALACAVMHDPDVLFLDEPTSGVDPRTRREFWTHINAMVANGVTIMVTTHFLDEAEY</sequence>
<dbReference type="InterPro" id="IPR027417">
    <property type="entry name" value="P-loop_NTPase"/>
</dbReference>
<dbReference type="InterPro" id="IPR003439">
    <property type="entry name" value="ABC_transporter-like_ATP-bd"/>
</dbReference>
<dbReference type="AlphaFoldDB" id="A0A059FSP1"/>
<dbReference type="Proteomes" id="UP000024942">
    <property type="component" value="Unassembled WGS sequence"/>
</dbReference>
<dbReference type="SUPFAM" id="SSF52540">
    <property type="entry name" value="P-loop containing nucleoside triphosphate hydrolases"/>
    <property type="match status" value="1"/>
</dbReference>
<keyword evidence="3" id="KW-1185">Reference proteome</keyword>
<dbReference type="Gene3D" id="3.40.50.300">
    <property type="entry name" value="P-loop containing nucleotide triphosphate hydrolases"/>
    <property type="match status" value="1"/>
</dbReference>
<name>A0A059FSP1_9PROT</name>
<keyword evidence="2" id="KW-0067">ATP-binding</keyword>
<dbReference type="GO" id="GO:0005524">
    <property type="term" value="F:ATP binding"/>
    <property type="evidence" value="ECO:0007669"/>
    <property type="project" value="UniProtKB-KW"/>
</dbReference>
<feature type="non-terminal residue" evidence="2">
    <location>
        <position position="70"/>
    </location>
</feature>
<organism evidence="2 3">
    <name type="scientific">Hyphomonas oceanitis SCH89</name>
    <dbReference type="NCBI Taxonomy" id="1280953"/>
    <lineage>
        <taxon>Bacteria</taxon>
        <taxon>Pseudomonadati</taxon>
        <taxon>Pseudomonadota</taxon>
        <taxon>Alphaproteobacteria</taxon>
        <taxon>Hyphomonadales</taxon>
        <taxon>Hyphomonadaceae</taxon>
        <taxon>Hyphomonas</taxon>
    </lineage>
</organism>